<accession>A0A329S4N0</accession>
<sequence>MVALSTAENEYVAACEATMEAIAESNILQEIVPKMEVKLRIGIDNQTALVMATNPSYSRRARHIELRWHYVRAQVEKQVVELYKVKGSEKIHEAFG</sequence>
<dbReference type="Proteomes" id="UP000251314">
    <property type="component" value="Unassembled WGS sequence"/>
</dbReference>
<reference evidence="1 2" key="1">
    <citation type="submission" date="2018-01" db="EMBL/GenBank/DDBJ databases">
        <title>Draft genome of the strawberry crown rot pathogen Phytophthora cactorum.</title>
        <authorList>
            <person name="Armitage A.D."/>
            <person name="Lysoe E."/>
            <person name="Nellist C.F."/>
            <person name="Harrison R.J."/>
            <person name="Brurberg M.B."/>
        </authorList>
    </citation>
    <scope>NUCLEOTIDE SEQUENCE [LARGE SCALE GENOMIC DNA]</scope>
    <source>
        <strain evidence="1 2">10300</strain>
    </source>
</reference>
<dbReference type="STRING" id="29920.A0A329S4N0"/>
<dbReference type="VEuPathDB" id="FungiDB:PC110_g13106"/>
<dbReference type="AlphaFoldDB" id="A0A329S4N0"/>
<dbReference type="OrthoDB" id="114564at2759"/>
<dbReference type="CDD" id="cd09272">
    <property type="entry name" value="RNase_HI_RT_Ty1"/>
    <property type="match status" value="1"/>
</dbReference>
<evidence type="ECO:0000313" key="1">
    <source>
        <dbReference type="EMBL" id="RAW30538.1"/>
    </source>
</evidence>
<name>A0A329S4N0_9STRA</name>
<organism evidence="1 2">
    <name type="scientific">Phytophthora cactorum</name>
    <dbReference type="NCBI Taxonomy" id="29920"/>
    <lineage>
        <taxon>Eukaryota</taxon>
        <taxon>Sar</taxon>
        <taxon>Stramenopiles</taxon>
        <taxon>Oomycota</taxon>
        <taxon>Peronosporomycetes</taxon>
        <taxon>Peronosporales</taxon>
        <taxon>Peronosporaceae</taxon>
        <taxon>Phytophthora</taxon>
    </lineage>
</organism>
<protein>
    <recommendedName>
        <fullName evidence="3">Copia protein</fullName>
    </recommendedName>
</protein>
<evidence type="ECO:0008006" key="3">
    <source>
        <dbReference type="Google" id="ProtNLM"/>
    </source>
</evidence>
<keyword evidence="2" id="KW-1185">Reference proteome</keyword>
<proteinExistence type="predicted"/>
<evidence type="ECO:0000313" key="2">
    <source>
        <dbReference type="Proteomes" id="UP000251314"/>
    </source>
</evidence>
<dbReference type="EMBL" id="MJFZ01000365">
    <property type="protein sequence ID" value="RAW30538.1"/>
    <property type="molecule type" value="Genomic_DNA"/>
</dbReference>
<comment type="caution">
    <text evidence="1">The sequence shown here is derived from an EMBL/GenBank/DDBJ whole genome shotgun (WGS) entry which is preliminary data.</text>
</comment>
<gene>
    <name evidence="1" type="ORF">PC110_g13106</name>
</gene>